<dbReference type="VEuPathDB" id="CryptoDB:Cvel_21268"/>
<organism evidence="3">
    <name type="scientific">Chromera velia CCMP2878</name>
    <dbReference type="NCBI Taxonomy" id="1169474"/>
    <lineage>
        <taxon>Eukaryota</taxon>
        <taxon>Sar</taxon>
        <taxon>Alveolata</taxon>
        <taxon>Colpodellida</taxon>
        <taxon>Chromeraceae</taxon>
        <taxon>Chromera</taxon>
    </lineage>
</organism>
<dbReference type="GO" id="GO:0045820">
    <property type="term" value="P:negative regulation of glycolytic process"/>
    <property type="evidence" value="ECO:0007669"/>
    <property type="project" value="TreeGrafter"/>
</dbReference>
<dbReference type="SUPFAM" id="SSF53254">
    <property type="entry name" value="Phosphoglycerate mutase-like"/>
    <property type="match status" value="1"/>
</dbReference>
<evidence type="ECO:0000313" key="3">
    <source>
        <dbReference type="EMBL" id="CEM26849.1"/>
    </source>
</evidence>
<feature type="signal peptide" evidence="2">
    <location>
        <begin position="1"/>
        <end position="20"/>
    </location>
</feature>
<protein>
    <submittedName>
        <fullName evidence="3">Uncharacterized protein</fullName>
    </submittedName>
</protein>
<reference evidence="3" key="1">
    <citation type="submission" date="2014-11" db="EMBL/GenBank/DDBJ databases">
        <authorList>
            <person name="Otto D Thomas"/>
            <person name="Naeem Raeece"/>
        </authorList>
    </citation>
    <scope>NUCLEOTIDE SEQUENCE</scope>
</reference>
<dbReference type="CDD" id="cd07067">
    <property type="entry name" value="HP_PGM_like"/>
    <property type="match status" value="1"/>
</dbReference>
<dbReference type="GO" id="GO:0005829">
    <property type="term" value="C:cytosol"/>
    <property type="evidence" value="ECO:0007669"/>
    <property type="project" value="TreeGrafter"/>
</dbReference>
<keyword evidence="2" id="KW-0732">Signal</keyword>
<dbReference type="Pfam" id="PF00300">
    <property type="entry name" value="His_Phos_1"/>
    <property type="match status" value="1"/>
</dbReference>
<dbReference type="InterPro" id="IPR051695">
    <property type="entry name" value="Phosphoglycerate_Mutase"/>
</dbReference>
<dbReference type="Gene3D" id="3.40.50.1240">
    <property type="entry name" value="Phosphoglycerate mutase-like"/>
    <property type="match status" value="1"/>
</dbReference>
<dbReference type="AlphaFoldDB" id="A0A0G4GC91"/>
<dbReference type="PANTHER" id="PTHR46517:SF1">
    <property type="entry name" value="FRUCTOSE-2,6-BISPHOSPHATASE TIGAR"/>
    <property type="match status" value="1"/>
</dbReference>
<dbReference type="InterPro" id="IPR029033">
    <property type="entry name" value="His_PPase_superfam"/>
</dbReference>
<keyword evidence="1" id="KW-0378">Hydrolase</keyword>
<evidence type="ECO:0000256" key="1">
    <source>
        <dbReference type="ARBA" id="ARBA00022801"/>
    </source>
</evidence>
<dbReference type="EMBL" id="CDMZ01001080">
    <property type="protein sequence ID" value="CEM26849.1"/>
    <property type="molecule type" value="Genomic_DNA"/>
</dbReference>
<dbReference type="GO" id="GO:0043456">
    <property type="term" value="P:regulation of pentose-phosphate shunt"/>
    <property type="evidence" value="ECO:0007669"/>
    <property type="project" value="TreeGrafter"/>
</dbReference>
<sequence length="344" mass="37225">MFRLAPLFFAIAGAFRLSSLGPLFQSARSSRSLLEASRGAREQWGDAAESDDASMPVRGRRSQLMSAVRAGALGIGALSSGLLSPSPQTALAAADLSQMLPPLKDGFVRLFLINSCSTELTGKTVEGQTSDAPLNSQGQKEAAAIAEALKSVPLTAVVSSEKKRALQTADTVYQFHSNSKRLVDEGLDELNLGALEGKPASFENLVTRYFYESWGGTQGARSFNFAFTGESGLENEARTVEVVQKLTEFARKDAQQIDSVKKDIKVTKATQILAVSHPVEIHRIFELTVRSKKAEDSLVPQIYKDLRALILKPGAISVLDFNQLDRSWTFPFIGYTGHLEGVAA</sequence>
<name>A0A0G4GC91_9ALVE</name>
<accession>A0A0G4GC91</accession>
<proteinExistence type="predicted"/>
<dbReference type="InterPro" id="IPR013078">
    <property type="entry name" value="His_Pase_superF_clade-1"/>
</dbReference>
<feature type="chain" id="PRO_5005190276" evidence="2">
    <location>
        <begin position="21"/>
        <end position="344"/>
    </location>
</feature>
<gene>
    <name evidence="3" type="ORF">Cvel_21268</name>
</gene>
<dbReference type="PANTHER" id="PTHR46517">
    <property type="entry name" value="FRUCTOSE-2,6-BISPHOSPHATASE TIGAR"/>
    <property type="match status" value="1"/>
</dbReference>
<dbReference type="GO" id="GO:0004331">
    <property type="term" value="F:fructose-2,6-bisphosphate 2-phosphatase activity"/>
    <property type="evidence" value="ECO:0007669"/>
    <property type="project" value="TreeGrafter"/>
</dbReference>
<evidence type="ECO:0000256" key="2">
    <source>
        <dbReference type="SAM" id="SignalP"/>
    </source>
</evidence>